<organism evidence="1 2">
    <name type="scientific">Francisella tularensis subsp. novicida (strain ATCC 15482 / CCUG 33449 / U112)</name>
    <dbReference type="NCBI Taxonomy" id="401614"/>
    <lineage>
        <taxon>Bacteria</taxon>
        <taxon>Pseudomonadati</taxon>
        <taxon>Pseudomonadota</taxon>
        <taxon>Gammaproteobacteria</taxon>
        <taxon>Thiotrichales</taxon>
        <taxon>Francisellaceae</taxon>
        <taxon>Francisella</taxon>
    </lineage>
</organism>
<sequence length="76" mass="9521">MITLFYYAYINSSLRTVTCQYSNTRYYYNRDQKLLFYYYHIIHTPILRSYYRFSYIKVILNEMAKPRCFSRLRSQP</sequence>
<reference evidence="2" key="1">
    <citation type="journal article" date="2007" name="Genome Biol.">
        <title>Comparison of Francisella tularensis genomes reveals evolutionary events associated with the emergence of human pathogenic strains.</title>
        <authorList>
            <person name="Rohmer L."/>
            <person name="Fong C."/>
            <person name="Abmayr S."/>
            <person name="Wasnick M."/>
            <person name="Larson Freeman T.J."/>
            <person name="Radey M."/>
            <person name="Guina T."/>
            <person name="Svensson K."/>
            <person name="Hayden H.S."/>
            <person name="Jacobs M."/>
            <person name="Gallagher L.A."/>
            <person name="Manoil C."/>
            <person name="Ernst R.K."/>
            <person name="Drees B."/>
            <person name="Buckley D."/>
            <person name="Haugen E."/>
            <person name="Bovee D."/>
            <person name="Zhou Y."/>
            <person name="Chang J."/>
            <person name="Levy R."/>
            <person name="Lim R."/>
            <person name="Gillett W."/>
            <person name="Guenthener D."/>
            <person name="Kang A."/>
            <person name="Shaffer S.A."/>
            <person name="Taylor G."/>
            <person name="Chen J."/>
            <person name="Gallis B."/>
            <person name="D'Argenio D.A."/>
            <person name="Forsman M."/>
            <person name="Olson M.V."/>
            <person name="Goodlett D.R."/>
            <person name="Kaul R."/>
            <person name="Miller S.I."/>
            <person name="Brittnacher M.J."/>
        </authorList>
    </citation>
    <scope>NUCLEOTIDE SEQUENCE [LARGE SCALE GENOMIC DNA]</scope>
    <source>
        <strain evidence="2">U112</strain>
    </source>
</reference>
<dbReference type="KEGG" id="ftn:FTN_1102"/>
<evidence type="ECO:0000313" key="2">
    <source>
        <dbReference type="Proteomes" id="UP000000762"/>
    </source>
</evidence>
<accession>A0Q6X3</accession>
<name>A0Q6X3_FRATN</name>
<dbReference type="EMBL" id="CP000439">
    <property type="protein sequence ID" value="ABK89988.1"/>
    <property type="molecule type" value="Genomic_DNA"/>
</dbReference>
<protein>
    <submittedName>
        <fullName evidence="1">Uncharacterized protein</fullName>
    </submittedName>
</protein>
<evidence type="ECO:0000313" key="1">
    <source>
        <dbReference type="EMBL" id="ABK89988.1"/>
    </source>
</evidence>
<dbReference type="AlphaFoldDB" id="A0Q6X3"/>
<proteinExistence type="predicted"/>
<dbReference type="Proteomes" id="UP000000762">
    <property type="component" value="Chromosome"/>
</dbReference>
<gene>
    <name evidence="1" type="ordered locus">FTN_1102</name>
</gene>
<keyword evidence="2" id="KW-1185">Reference proteome</keyword>